<keyword evidence="4" id="KW-0503">Monooxygenase</keyword>
<evidence type="ECO:0000256" key="3">
    <source>
        <dbReference type="ARBA" id="ARBA00023002"/>
    </source>
</evidence>
<evidence type="ECO:0000256" key="2">
    <source>
        <dbReference type="ARBA" id="ARBA00022643"/>
    </source>
</evidence>
<keyword evidence="2" id="KW-0288">FMN</keyword>
<feature type="domain" description="Luciferase-like" evidence="5">
    <location>
        <begin position="19"/>
        <end position="218"/>
    </location>
</feature>
<organism evidence="6 7">
    <name type="scientific">Lipingzhangella halophila</name>
    <dbReference type="NCBI Taxonomy" id="1783352"/>
    <lineage>
        <taxon>Bacteria</taxon>
        <taxon>Bacillati</taxon>
        <taxon>Actinomycetota</taxon>
        <taxon>Actinomycetes</taxon>
        <taxon>Streptosporangiales</taxon>
        <taxon>Nocardiopsidaceae</taxon>
        <taxon>Lipingzhangella</taxon>
    </lineage>
</organism>
<dbReference type="SUPFAM" id="SSF51679">
    <property type="entry name" value="Bacterial luciferase-like"/>
    <property type="match status" value="1"/>
</dbReference>
<evidence type="ECO:0000313" key="7">
    <source>
        <dbReference type="Proteomes" id="UP000523007"/>
    </source>
</evidence>
<protein>
    <submittedName>
        <fullName evidence="6">Putative F420-dependent oxidoreductase</fullName>
    </submittedName>
</protein>
<keyword evidence="1" id="KW-0285">Flavoprotein</keyword>
<dbReference type="InterPro" id="IPR036661">
    <property type="entry name" value="Luciferase-like_sf"/>
</dbReference>
<dbReference type="AlphaFoldDB" id="A0A7W7W4W9"/>
<dbReference type="InterPro" id="IPR050172">
    <property type="entry name" value="SsuD_RutA_monooxygenase"/>
</dbReference>
<dbReference type="Gene3D" id="3.20.20.30">
    <property type="entry name" value="Luciferase-like domain"/>
    <property type="match status" value="1"/>
</dbReference>
<dbReference type="PANTHER" id="PTHR42847">
    <property type="entry name" value="ALKANESULFONATE MONOOXYGENASE"/>
    <property type="match status" value="1"/>
</dbReference>
<evidence type="ECO:0000256" key="4">
    <source>
        <dbReference type="ARBA" id="ARBA00023033"/>
    </source>
</evidence>
<keyword evidence="3" id="KW-0560">Oxidoreductase</keyword>
<dbReference type="InterPro" id="IPR019921">
    <property type="entry name" value="Lucif-like_OxRdtase_Rv2161c"/>
</dbReference>
<dbReference type="PANTHER" id="PTHR42847:SF4">
    <property type="entry name" value="ALKANESULFONATE MONOOXYGENASE-RELATED"/>
    <property type="match status" value="1"/>
</dbReference>
<sequence length="273" mass="29686">MKFGISTFVTDEGIRPDALGKALEERGFESVFLAEHSHIPKGATAPDGSELERPYYRGLDPFIALTAAASATKNLLLSTGVALLVQRDVLHTAKEVASLDLLSGGRTILTVGAGWNRAEMRNHGVDPVTRGRRLDEQLAVLKAIWTQDEASFHGEHVDFGPVYMWPKPVQRPHPPIYIGGHSPAARRRVAEHGDGWFPITATSDDIREMRASLAARGRTGVVMNVPGDADSPASLAEYAEAGAERATFHIETMPESATLRKLDDLAKLVARYT</sequence>
<evidence type="ECO:0000313" key="6">
    <source>
        <dbReference type="EMBL" id="MBB4933165.1"/>
    </source>
</evidence>
<name>A0A7W7W4W9_9ACTN</name>
<dbReference type="NCBIfam" id="TIGR03619">
    <property type="entry name" value="F420_Rv2161c"/>
    <property type="match status" value="1"/>
</dbReference>
<dbReference type="GO" id="GO:0046306">
    <property type="term" value="P:alkanesulfonate catabolic process"/>
    <property type="evidence" value="ECO:0007669"/>
    <property type="project" value="TreeGrafter"/>
</dbReference>
<dbReference type="Proteomes" id="UP000523007">
    <property type="component" value="Unassembled WGS sequence"/>
</dbReference>
<dbReference type="RefSeq" id="WP_184580822.1">
    <property type="nucleotide sequence ID" value="NZ_JACHJT010000001.1"/>
</dbReference>
<gene>
    <name evidence="6" type="ORF">F4561_003985</name>
</gene>
<proteinExistence type="predicted"/>
<evidence type="ECO:0000256" key="1">
    <source>
        <dbReference type="ARBA" id="ARBA00022630"/>
    </source>
</evidence>
<reference evidence="6 7" key="1">
    <citation type="submission" date="2020-08" db="EMBL/GenBank/DDBJ databases">
        <title>Sequencing the genomes of 1000 actinobacteria strains.</title>
        <authorList>
            <person name="Klenk H.-P."/>
        </authorList>
    </citation>
    <scope>NUCLEOTIDE SEQUENCE [LARGE SCALE GENOMIC DNA]</scope>
    <source>
        <strain evidence="6 7">DSM 102030</strain>
    </source>
</reference>
<evidence type="ECO:0000259" key="5">
    <source>
        <dbReference type="Pfam" id="PF00296"/>
    </source>
</evidence>
<dbReference type="GO" id="GO:0008726">
    <property type="term" value="F:alkanesulfonate monooxygenase activity"/>
    <property type="evidence" value="ECO:0007669"/>
    <property type="project" value="TreeGrafter"/>
</dbReference>
<dbReference type="EMBL" id="JACHJT010000001">
    <property type="protein sequence ID" value="MBB4933165.1"/>
    <property type="molecule type" value="Genomic_DNA"/>
</dbReference>
<dbReference type="Pfam" id="PF00296">
    <property type="entry name" value="Bac_luciferase"/>
    <property type="match status" value="1"/>
</dbReference>
<comment type="caution">
    <text evidence="6">The sequence shown here is derived from an EMBL/GenBank/DDBJ whole genome shotgun (WGS) entry which is preliminary data.</text>
</comment>
<keyword evidence="7" id="KW-1185">Reference proteome</keyword>
<accession>A0A7W7W4W9</accession>
<dbReference type="InterPro" id="IPR011251">
    <property type="entry name" value="Luciferase-like_dom"/>
</dbReference>